<reference evidence="2" key="1">
    <citation type="journal article" date="2016" name="Nat. Biotechnol.">
        <title>Sequencing wild and cultivated cassava and related species reveals extensive interspecific hybridization and genetic diversity.</title>
        <authorList>
            <person name="Bredeson J.V."/>
            <person name="Lyons J.B."/>
            <person name="Prochnik S.E."/>
            <person name="Wu G.A."/>
            <person name="Ha C.M."/>
            <person name="Edsinger-Gonzales E."/>
            <person name="Grimwood J."/>
            <person name="Schmutz J."/>
            <person name="Rabbi I.Y."/>
            <person name="Egesi C."/>
            <person name="Nauluvula P."/>
            <person name="Lebot V."/>
            <person name="Ndunguru J."/>
            <person name="Mkamilo G."/>
            <person name="Bart R.S."/>
            <person name="Setter T.L."/>
            <person name="Gleadow R.M."/>
            <person name="Kulakow P."/>
            <person name="Ferguson M.E."/>
            <person name="Rounsley S."/>
            <person name="Rokhsar D.S."/>
        </authorList>
    </citation>
    <scope>NUCLEOTIDE SEQUENCE [LARGE SCALE GENOMIC DNA]</scope>
    <source>
        <strain evidence="2">cv. AM560-2</strain>
    </source>
</reference>
<protein>
    <submittedName>
        <fullName evidence="1">Uncharacterized protein</fullName>
    </submittedName>
</protein>
<gene>
    <name evidence="1" type="ORF">MANES_04G058300v8</name>
</gene>
<evidence type="ECO:0000313" key="1">
    <source>
        <dbReference type="EMBL" id="KAG8655660.1"/>
    </source>
</evidence>
<organism evidence="1 2">
    <name type="scientific">Manihot esculenta</name>
    <name type="common">Cassava</name>
    <name type="synonym">Jatropha manihot</name>
    <dbReference type="NCBI Taxonomy" id="3983"/>
    <lineage>
        <taxon>Eukaryota</taxon>
        <taxon>Viridiplantae</taxon>
        <taxon>Streptophyta</taxon>
        <taxon>Embryophyta</taxon>
        <taxon>Tracheophyta</taxon>
        <taxon>Spermatophyta</taxon>
        <taxon>Magnoliopsida</taxon>
        <taxon>eudicotyledons</taxon>
        <taxon>Gunneridae</taxon>
        <taxon>Pentapetalae</taxon>
        <taxon>rosids</taxon>
        <taxon>fabids</taxon>
        <taxon>Malpighiales</taxon>
        <taxon>Euphorbiaceae</taxon>
        <taxon>Crotonoideae</taxon>
        <taxon>Manihoteae</taxon>
        <taxon>Manihot</taxon>
    </lineage>
</organism>
<dbReference type="Proteomes" id="UP000091857">
    <property type="component" value="Chromosome 4"/>
</dbReference>
<comment type="caution">
    <text evidence="1">The sequence shown here is derived from an EMBL/GenBank/DDBJ whole genome shotgun (WGS) entry which is preliminary data.</text>
</comment>
<accession>A0ACB7HT20</accession>
<proteinExistence type="predicted"/>
<evidence type="ECO:0000313" key="2">
    <source>
        <dbReference type="Proteomes" id="UP000091857"/>
    </source>
</evidence>
<name>A0ACB7HT20_MANES</name>
<dbReference type="EMBL" id="CM004390">
    <property type="protein sequence ID" value="KAG8655660.1"/>
    <property type="molecule type" value="Genomic_DNA"/>
</dbReference>
<keyword evidence="2" id="KW-1185">Reference proteome</keyword>
<sequence>MASSKVLATSSTTNPDMPRQPSLCSSLSTLLADLQNQNQFSSNSQSPLLSATMDDLLKNIYSYPTPPTPDDPHAPPFSGGASISRDGSFPMPKEAASKSVDDVWKEIVAGGDHRRDENGGGGGIEGMTLEDFLTKAGAVREEDVRGVGIPVQVGAAVGAYGVDSNSKITNENNSNYDTGEFQGLGNGMMVVAEGGKGRQKRRAVEEPPMDKATQQKQRRMIKNRESAARSRERKQAYTIELESLVTQLEEENSRLLREEVEQKKKRFKELMENLIPVVEKRRPPRVLRRVNSVQW</sequence>